<dbReference type="Gene3D" id="3.40.640.10">
    <property type="entry name" value="Type I PLP-dependent aspartate aminotransferase-like (Major domain)"/>
    <property type="match status" value="1"/>
</dbReference>
<dbReference type="Gene3D" id="3.90.1150.10">
    <property type="entry name" value="Aspartate Aminotransferase, domain 1"/>
    <property type="match status" value="1"/>
</dbReference>
<dbReference type="PANTHER" id="PTHR14084:SF0">
    <property type="entry name" value="KYNURENINASE"/>
    <property type="match status" value="1"/>
</dbReference>
<evidence type="ECO:0000256" key="2">
    <source>
        <dbReference type="ARBA" id="ARBA00022801"/>
    </source>
</evidence>
<evidence type="ECO:0000256" key="3">
    <source>
        <dbReference type="ARBA" id="ARBA00022898"/>
    </source>
</evidence>
<dbReference type="EMBL" id="JBHTIS010000186">
    <property type="protein sequence ID" value="MFD1045025.1"/>
    <property type="molecule type" value="Genomic_DNA"/>
</dbReference>
<dbReference type="SUPFAM" id="SSF53383">
    <property type="entry name" value="PLP-dependent transferases"/>
    <property type="match status" value="1"/>
</dbReference>
<gene>
    <name evidence="4" type="ORF">ACFQ1S_05160</name>
</gene>
<sequence>MSEDTALVLLSHVAYRSGWLADAAGITAAAHGVGALVLWDLCHSVGSVPVSLDAWEVDLAVGCTYKYLNGGPGSPAFAYVRSSLQDTLVQPIWGWMGAQDPFEMGETYAPARGIRRFLSGTPSIVAMQPVIDMVALLDEVGMPAVRAKSVLLTEFAVEAARELLPGVLIASPLEPERRGSHITLAHPRFVDVYTRLWDRDVIPDFRRPDNLRVGLSPLSTSFTELARGLVAVAEELRVVGGAD</sequence>
<comment type="caution">
    <text evidence="4">The sequence shown here is derived from an EMBL/GenBank/DDBJ whole genome shotgun (WGS) entry which is preliminary data.</text>
</comment>
<evidence type="ECO:0000313" key="4">
    <source>
        <dbReference type="EMBL" id="MFD1045025.1"/>
    </source>
</evidence>
<dbReference type="Pfam" id="PF22580">
    <property type="entry name" value="KYNU_C"/>
    <property type="match status" value="1"/>
</dbReference>
<dbReference type="InterPro" id="IPR015424">
    <property type="entry name" value="PyrdxlP-dep_Trfase"/>
</dbReference>
<keyword evidence="5" id="KW-1185">Reference proteome</keyword>
<name>A0ABW3M7S5_9PSEU</name>
<dbReference type="InterPro" id="IPR015422">
    <property type="entry name" value="PyrdxlP-dep_Trfase_small"/>
</dbReference>
<protein>
    <submittedName>
        <fullName evidence="4">Aminotransferase class V-fold PLP-dependent enzyme</fullName>
    </submittedName>
</protein>
<evidence type="ECO:0000313" key="5">
    <source>
        <dbReference type="Proteomes" id="UP001597045"/>
    </source>
</evidence>
<keyword evidence="2" id="KW-0378">Hydrolase</keyword>
<proteinExistence type="predicted"/>
<dbReference type="InterPro" id="IPR010111">
    <property type="entry name" value="Kynureninase"/>
</dbReference>
<dbReference type="PANTHER" id="PTHR14084">
    <property type="entry name" value="KYNURENINASE"/>
    <property type="match status" value="1"/>
</dbReference>
<keyword evidence="4" id="KW-0032">Aminotransferase</keyword>
<dbReference type="Proteomes" id="UP001597045">
    <property type="component" value="Unassembled WGS sequence"/>
</dbReference>
<keyword evidence="3" id="KW-0663">Pyridoxal phosphate</keyword>
<evidence type="ECO:0000256" key="1">
    <source>
        <dbReference type="ARBA" id="ARBA00022642"/>
    </source>
</evidence>
<keyword evidence="1" id="KW-0662">Pyridine nucleotide biosynthesis</keyword>
<reference evidence="5" key="1">
    <citation type="journal article" date="2019" name="Int. J. Syst. Evol. Microbiol.">
        <title>The Global Catalogue of Microorganisms (GCM) 10K type strain sequencing project: providing services to taxonomists for standard genome sequencing and annotation.</title>
        <authorList>
            <consortium name="The Broad Institute Genomics Platform"/>
            <consortium name="The Broad Institute Genome Sequencing Center for Infectious Disease"/>
            <person name="Wu L."/>
            <person name="Ma J."/>
        </authorList>
    </citation>
    <scope>NUCLEOTIDE SEQUENCE [LARGE SCALE GENOMIC DNA]</scope>
    <source>
        <strain evidence="5">JCM 31486</strain>
    </source>
</reference>
<keyword evidence="4" id="KW-0808">Transferase</keyword>
<dbReference type="GO" id="GO:0008483">
    <property type="term" value="F:transaminase activity"/>
    <property type="evidence" value="ECO:0007669"/>
    <property type="project" value="UniProtKB-KW"/>
</dbReference>
<organism evidence="4 5">
    <name type="scientific">Kibdelosporangium lantanae</name>
    <dbReference type="NCBI Taxonomy" id="1497396"/>
    <lineage>
        <taxon>Bacteria</taxon>
        <taxon>Bacillati</taxon>
        <taxon>Actinomycetota</taxon>
        <taxon>Actinomycetes</taxon>
        <taxon>Pseudonocardiales</taxon>
        <taxon>Pseudonocardiaceae</taxon>
        <taxon>Kibdelosporangium</taxon>
    </lineage>
</organism>
<dbReference type="InterPro" id="IPR015421">
    <property type="entry name" value="PyrdxlP-dep_Trfase_major"/>
</dbReference>
<accession>A0ABW3M7S5</accession>